<dbReference type="AlphaFoldDB" id="A0A0F5JYF0"/>
<name>A0A0F5JYF0_9BURK</name>
<protein>
    <submittedName>
        <fullName evidence="1">Uncharacterized protein</fullName>
    </submittedName>
</protein>
<dbReference type="PATRIC" id="fig|28092.6.peg.3641"/>
<evidence type="ECO:0000313" key="2">
    <source>
        <dbReference type="Proteomes" id="UP000033618"/>
    </source>
</evidence>
<gene>
    <name evidence="1" type="ORF">WM40_15425</name>
</gene>
<dbReference type="STRING" id="28092.WM40_15425"/>
<reference evidence="1 2" key="1">
    <citation type="submission" date="2015-03" db="EMBL/GenBank/DDBJ databases">
        <title>Draft Genome Sequence of Burkholderia andropogonis type strain ICMP2807, isolated from Sorghum bicolor.</title>
        <authorList>
            <person name="Lopes-Santos L."/>
            <person name="Castro D.B."/>
            <person name="Ottoboni L.M."/>
            <person name="Park D."/>
            <person name="Weirc B.S."/>
            <person name="Destefano S.A."/>
        </authorList>
    </citation>
    <scope>NUCLEOTIDE SEQUENCE [LARGE SCALE GENOMIC DNA]</scope>
    <source>
        <strain evidence="1 2">ICMP2807</strain>
    </source>
</reference>
<dbReference type="Pfam" id="PF19268">
    <property type="entry name" value="CIS_TMP"/>
    <property type="match status" value="1"/>
</dbReference>
<dbReference type="InterPro" id="IPR045538">
    <property type="entry name" value="CIS_TMP"/>
</dbReference>
<dbReference type="EMBL" id="LAQU01000016">
    <property type="protein sequence ID" value="KKB62700.1"/>
    <property type="molecule type" value="Genomic_DNA"/>
</dbReference>
<comment type="caution">
    <text evidence="1">The sequence shown here is derived from an EMBL/GenBank/DDBJ whole genome shotgun (WGS) entry which is preliminary data.</text>
</comment>
<keyword evidence="2" id="KW-1185">Reference proteome</keyword>
<evidence type="ECO:0000313" key="1">
    <source>
        <dbReference type="EMBL" id="KKB62700.1"/>
    </source>
</evidence>
<sequence length="531" mass="59133">MSSGAEHEVLAECGAIVKARLKRPVEKLFQTLVQTHEAGSSINVTMNLGAMERSGWQTELPSRALSALQQRTFIVRVALNREDRQSKLNGGADDGQGALVKSDPDVVASLNWRKENIDRTEYEAGAPVEDELGAFATFLRCGYFRGAISWGTSSPIDWLSNQIEKRRNNFVPALTHVLEEKVAFSRLSRIVGQDMASSVTRICQATSDADWVLAYLAGRSLDGIPPWGSNTPHAWFETALRNVTKHALDIARVVQVDPTKQARLANLIGQPLVEQLLHMSIDVRDGLPPRIGDMHSMPQGASSMVQEKAVGKDDIKRPPSRFPADEVLPHIRATTALPVARPRRGLIGRSAHRQRLPDLEAIVVTNAGLICLWPLIPTLLALVEFVPSRRDEGAALSDNQVNTAVRAVMVLDYLVWGDPAWQEWRMPMNKVLCGLPQDILIDGDMLEPWRLEKIDTWFSTLPRRLPGLGGCGVSDLRQLFLQRSGRLVPEGEHWRIEVETDASDVLLDNLPWPMQPVVLPWLDEPIHVTWR</sequence>
<accession>A0A0F5JYF0</accession>
<proteinExistence type="predicted"/>
<dbReference type="Proteomes" id="UP000033618">
    <property type="component" value="Unassembled WGS sequence"/>
</dbReference>
<organism evidence="1 2">
    <name type="scientific">Robbsia andropogonis</name>
    <dbReference type="NCBI Taxonomy" id="28092"/>
    <lineage>
        <taxon>Bacteria</taxon>
        <taxon>Pseudomonadati</taxon>
        <taxon>Pseudomonadota</taxon>
        <taxon>Betaproteobacteria</taxon>
        <taxon>Burkholderiales</taxon>
        <taxon>Burkholderiaceae</taxon>
        <taxon>Robbsia</taxon>
    </lineage>
</organism>